<feature type="compositionally biased region" description="Polar residues" evidence="1">
    <location>
        <begin position="262"/>
        <end position="277"/>
    </location>
</feature>
<evidence type="ECO:0000313" key="4">
    <source>
        <dbReference type="EMBL" id="KAG9327387.1"/>
    </source>
</evidence>
<gene>
    <name evidence="4" type="ORF">KVV02_005963</name>
</gene>
<sequence>MSSSTSHLSLENHIQTVRQLYLDASVLEQAIQQHVEANRVGVRSSNSPHPSSPASERRLNLSDTSSVTSQQHRRQGSTASSQNQRRGGGRQQQQQQSQHEEQGFQVPSSDHFRSSHEELTFLRDRYDRASPSRHLKFNSSPLWPAAAAHLNADLGLFLCFVLWYIVSLKDVYEAVLLEDLIAAVEKSVDERLWRHIFYTPIEELRAELRKLERNSTRRQEVIDDVGKLLDKGTGFYHELITVLRCDHQVDLKTIAVDVLNTESGTTRSNPSASQDNKSSQNRSRNARSRQQSRSKDEPAALEYSKDSLANCIQKCFIYLGDLARYRANIRLEARALQAAMQASGSDEKALPVKPSAADWQAARIFYQKAIQIFPDSAKPYGQLAILASYASDDLDTLYWYSLSLGAKCPSIVVRDNLKVYFSRYQNRFKDLLSSLCLSAEDSSNERMSTDDDADTPRKARPITVQRLAMARCDLSVLFIKIQMDLFAPRLQSSTFRDTSLLSIVCEKISTKLTEDGHESTLQKMVASLIFIVYDLYARTSLSSFATESTTKEGSMALKQAQRAGLTYLLEISTVLLNHQLSILDSAAGKGGAHGSIQLNQGLLLPVHSLVEYWMSHWDQVWGMIRLEEKWAGVSNQEDLSLKRATVAFFRPLVSLLNIVRAQRPSEPNVEEISDKALCLLQQDRQYFYGLMPFRRFHSQLAVCYDVEENPADTRFYRLLYFAEKVMQASEGIRGTVIELSLGPVADNDESGRTQYRLLDADDKRLLRERGCKVLASHWLQDQVSSLQKGLESTGRRAAPSNYQEGQQSKKEGTRTRGLVPISSLPGTVKLPLSGQTRLTDHYQRGEPKFVLPGSPRKGRSGTETNAGPSLGPSKGRGNKNGAPYWTCVLDFSVLVWHLSEIKALLDHRRCLLIVPLDVIDRLDQAKKGQDKENLKTREAIRFLDDRLNIARWGMTEPLLVGQNVKDSLGRWSEALPFLIEADEGTLPEVEQDGDDVIMSETPVLTDPESAADSDGKETEAQDPNISMETAPQDEIVDDDGYGDEDKDEDEDEEEVEVRNVMNVPRVWRPILGACLFMLRKREEALRIPEDRFVLLTEDSDLSHYAGWFNIPTSPIHAWKHNGI</sequence>
<comment type="caution">
    <text evidence="4">The sequence shown here is derived from an EMBL/GenBank/DDBJ whole genome shotgun (WGS) entry which is preliminary data.</text>
</comment>
<evidence type="ECO:0000259" key="2">
    <source>
        <dbReference type="Pfam" id="PF10373"/>
    </source>
</evidence>
<dbReference type="Gene3D" id="3.40.50.1010">
    <property type="entry name" value="5'-nuclease"/>
    <property type="match status" value="1"/>
</dbReference>
<dbReference type="InterPro" id="IPR045153">
    <property type="entry name" value="Est1/Ebs1-like"/>
</dbReference>
<feature type="domain" description="DNA/RNA-binding" evidence="2">
    <location>
        <begin position="363"/>
        <end position="629"/>
    </location>
</feature>
<evidence type="ECO:0000313" key="5">
    <source>
        <dbReference type="Proteomes" id="UP000717515"/>
    </source>
</evidence>
<dbReference type="PANTHER" id="PTHR15696">
    <property type="entry name" value="SMG-7 SUPPRESSOR WITH MORPHOLOGICAL EFFECT ON GENITALIA PROTEIN 7"/>
    <property type="match status" value="1"/>
</dbReference>
<organism evidence="4 5">
    <name type="scientific">Mortierella alpina</name>
    <name type="common">Oleaginous fungus</name>
    <name type="synonym">Mortierella renispora</name>
    <dbReference type="NCBI Taxonomy" id="64518"/>
    <lineage>
        <taxon>Eukaryota</taxon>
        <taxon>Fungi</taxon>
        <taxon>Fungi incertae sedis</taxon>
        <taxon>Mucoromycota</taxon>
        <taxon>Mortierellomycotina</taxon>
        <taxon>Mortierellomycetes</taxon>
        <taxon>Mortierellales</taxon>
        <taxon>Mortierellaceae</taxon>
        <taxon>Mortierella</taxon>
    </lineage>
</organism>
<feature type="compositionally biased region" description="Basic and acidic residues" evidence="1">
    <location>
        <begin position="838"/>
        <end position="847"/>
    </location>
</feature>
<evidence type="ECO:0000256" key="1">
    <source>
        <dbReference type="SAM" id="MobiDB-lite"/>
    </source>
</evidence>
<proteinExistence type="predicted"/>
<dbReference type="Proteomes" id="UP000717515">
    <property type="component" value="Unassembled WGS sequence"/>
</dbReference>
<dbReference type="GO" id="GO:0042162">
    <property type="term" value="F:telomeric DNA binding"/>
    <property type="evidence" value="ECO:0007669"/>
    <property type="project" value="TreeGrafter"/>
</dbReference>
<feature type="region of interest" description="Disordered" evidence="1">
    <location>
        <begin position="38"/>
        <end position="112"/>
    </location>
</feature>
<dbReference type="PANTHER" id="PTHR15696:SF0">
    <property type="entry name" value="TELOMERASE-BINDING PROTEIN EST1A"/>
    <property type="match status" value="1"/>
</dbReference>
<feature type="domain" description="Telomerase activating protein Est1-like N-terminal" evidence="3">
    <location>
        <begin position="188"/>
        <end position="329"/>
    </location>
</feature>
<dbReference type="Gene3D" id="1.25.40.10">
    <property type="entry name" value="Tetratricopeptide repeat domain"/>
    <property type="match status" value="1"/>
</dbReference>
<feature type="region of interest" description="Disordered" evidence="1">
    <location>
        <begin position="262"/>
        <end position="300"/>
    </location>
</feature>
<dbReference type="Pfam" id="PF10374">
    <property type="entry name" value="EST1"/>
    <property type="match status" value="1"/>
</dbReference>
<feature type="compositionally biased region" description="Low complexity" evidence="1">
    <location>
        <begin position="44"/>
        <end position="54"/>
    </location>
</feature>
<dbReference type="Pfam" id="PF10373">
    <property type="entry name" value="EST1_DNA_bind"/>
    <property type="match status" value="1"/>
</dbReference>
<name>A0A9P8D2N6_MORAP</name>
<dbReference type="GO" id="GO:0005697">
    <property type="term" value="C:telomerase holoenzyme complex"/>
    <property type="evidence" value="ECO:0007669"/>
    <property type="project" value="TreeGrafter"/>
</dbReference>
<dbReference type="EMBL" id="JAIFTL010000005">
    <property type="protein sequence ID" value="KAG9327387.1"/>
    <property type="molecule type" value="Genomic_DNA"/>
</dbReference>
<feature type="region of interest" description="Disordered" evidence="1">
    <location>
        <begin position="1004"/>
        <end position="1056"/>
    </location>
</feature>
<feature type="compositionally biased region" description="Acidic residues" evidence="1">
    <location>
        <begin position="1034"/>
        <end position="1055"/>
    </location>
</feature>
<feature type="region of interest" description="Disordered" evidence="1">
    <location>
        <begin position="789"/>
        <end position="877"/>
    </location>
</feature>
<dbReference type="InterPro" id="IPR018834">
    <property type="entry name" value="DNA/RNA-bd_Est1-type"/>
</dbReference>
<evidence type="ECO:0008006" key="6">
    <source>
        <dbReference type="Google" id="ProtNLM"/>
    </source>
</evidence>
<dbReference type="GO" id="GO:0070034">
    <property type="term" value="F:telomerase RNA binding"/>
    <property type="evidence" value="ECO:0007669"/>
    <property type="project" value="TreeGrafter"/>
</dbReference>
<reference evidence="4" key="1">
    <citation type="submission" date="2021-07" db="EMBL/GenBank/DDBJ databases">
        <title>Draft genome of Mortierella alpina, strain LL118, isolated from an aspen leaf litter sample.</title>
        <authorList>
            <person name="Yang S."/>
            <person name="Vinatzer B.A."/>
        </authorList>
    </citation>
    <scope>NUCLEOTIDE SEQUENCE</scope>
    <source>
        <strain evidence="4">LL118</strain>
    </source>
</reference>
<dbReference type="InterPro" id="IPR011990">
    <property type="entry name" value="TPR-like_helical_dom_sf"/>
</dbReference>
<protein>
    <recommendedName>
        <fullName evidence="6">PIN domain-containing protein</fullName>
    </recommendedName>
</protein>
<dbReference type="AlphaFoldDB" id="A0A9P8D2N6"/>
<dbReference type="SUPFAM" id="SSF48452">
    <property type="entry name" value="TPR-like"/>
    <property type="match status" value="1"/>
</dbReference>
<feature type="compositionally biased region" description="Polar residues" evidence="1">
    <location>
        <begin position="61"/>
        <end position="70"/>
    </location>
</feature>
<evidence type="ECO:0000259" key="3">
    <source>
        <dbReference type="Pfam" id="PF10374"/>
    </source>
</evidence>
<feature type="compositionally biased region" description="Low complexity" evidence="1">
    <location>
        <begin position="80"/>
        <end position="97"/>
    </location>
</feature>
<accession>A0A9P8D2N6</accession>
<dbReference type="InterPro" id="IPR019458">
    <property type="entry name" value="Est1-like_N"/>
</dbReference>
<dbReference type="GO" id="GO:0000184">
    <property type="term" value="P:nuclear-transcribed mRNA catabolic process, nonsense-mediated decay"/>
    <property type="evidence" value="ECO:0007669"/>
    <property type="project" value="TreeGrafter"/>
</dbReference>